<proteinExistence type="predicted"/>
<feature type="region of interest" description="Disordered" evidence="1">
    <location>
        <begin position="1"/>
        <end position="53"/>
    </location>
</feature>
<sequence>MPTGKLADRYKPATSPKSPAPANKQAAKTDESPKPEAAAAKPATTPDGPKPRKRVVIPYVLPWENRPAIQNQHGMGAFGTGRNVTTKVEKGTKDFQIKYPETALKSENIIPLLNDNVNLATQKGYRLGGFRDQVTKPAYGSKEIDKEKLQACQGVIPKQSGTNEVPGQAGQTPMGSLRSQVPKVHFKENMTPNMDPTSKGFLAKFSVPNPNCHAGTTVIDKVRKQVPEIVGLPKKRGATHHSKRTEAIIPKFQVRTGLDNCRGTGAGVSGLGAFRQVVTPVTGGYTPTQEEVVASKKMQPWATSGALASQTGMGCFQKHRDVVGIAKYHIMK</sequence>
<keyword evidence="2" id="KW-1185">Reference proteome</keyword>
<evidence type="ECO:0000313" key="3">
    <source>
        <dbReference type="WBParaSite" id="nRc.2.0.1.t28156-RA"/>
    </source>
</evidence>
<reference evidence="3" key="1">
    <citation type="submission" date="2022-11" db="UniProtKB">
        <authorList>
            <consortium name="WormBaseParasite"/>
        </authorList>
    </citation>
    <scope>IDENTIFICATION</scope>
</reference>
<name>A0A915JQH2_ROMCU</name>
<feature type="compositionally biased region" description="Low complexity" evidence="1">
    <location>
        <begin position="35"/>
        <end position="47"/>
    </location>
</feature>
<dbReference type="Proteomes" id="UP000887565">
    <property type="component" value="Unplaced"/>
</dbReference>
<dbReference type="OMA" id="AGSHIMD"/>
<dbReference type="AlphaFoldDB" id="A0A915JQH2"/>
<feature type="region of interest" description="Disordered" evidence="1">
    <location>
        <begin position="158"/>
        <end position="178"/>
    </location>
</feature>
<feature type="compositionally biased region" description="Basic and acidic residues" evidence="1">
    <location>
        <begin position="1"/>
        <end position="11"/>
    </location>
</feature>
<feature type="compositionally biased region" description="Polar residues" evidence="1">
    <location>
        <begin position="159"/>
        <end position="178"/>
    </location>
</feature>
<protein>
    <submittedName>
        <fullName evidence="3">Uncharacterized protein</fullName>
    </submittedName>
</protein>
<evidence type="ECO:0000256" key="1">
    <source>
        <dbReference type="SAM" id="MobiDB-lite"/>
    </source>
</evidence>
<accession>A0A915JQH2</accession>
<dbReference type="WBParaSite" id="nRc.2.0.1.t28156-RA">
    <property type="protein sequence ID" value="nRc.2.0.1.t28156-RA"/>
    <property type="gene ID" value="nRc.2.0.1.g28156"/>
</dbReference>
<evidence type="ECO:0000313" key="2">
    <source>
        <dbReference type="Proteomes" id="UP000887565"/>
    </source>
</evidence>
<organism evidence="2 3">
    <name type="scientific">Romanomermis culicivorax</name>
    <name type="common">Nematode worm</name>
    <dbReference type="NCBI Taxonomy" id="13658"/>
    <lineage>
        <taxon>Eukaryota</taxon>
        <taxon>Metazoa</taxon>
        <taxon>Ecdysozoa</taxon>
        <taxon>Nematoda</taxon>
        <taxon>Enoplea</taxon>
        <taxon>Dorylaimia</taxon>
        <taxon>Mermithida</taxon>
        <taxon>Mermithoidea</taxon>
        <taxon>Mermithidae</taxon>
        <taxon>Romanomermis</taxon>
    </lineage>
</organism>
<feature type="compositionally biased region" description="Low complexity" evidence="1">
    <location>
        <begin position="12"/>
        <end position="22"/>
    </location>
</feature>